<dbReference type="NCBIfam" id="NF001419">
    <property type="entry name" value="PRK00293.1"/>
    <property type="match status" value="1"/>
</dbReference>
<keyword evidence="12 18" id="KW-0520">NAD</keyword>
<feature type="domain" description="Thioredoxin" evidence="20">
    <location>
        <begin position="591"/>
        <end position="710"/>
    </location>
</feature>
<evidence type="ECO:0000313" key="21">
    <source>
        <dbReference type="EMBL" id="CAB3795820.1"/>
    </source>
</evidence>
<keyword evidence="22" id="KW-1185">Reference proteome</keyword>
<dbReference type="Proteomes" id="UP000494115">
    <property type="component" value="Unassembled WGS sequence"/>
</dbReference>
<keyword evidence="13 18" id="KW-0472">Membrane</keyword>
<dbReference type="InterPro" id="IPR022910">
    <property type="entry name" value="Thiol_diS_interchange_DbsD"/>
</dbReference>
<dbReference type="InterPro" id="IPR012336">
    <property type="entry name" value="Thioredoxin-like_fold"/>
</dbReference>
<dbReference type="GO" id="GO:0045454">
    <property type="term" value="P:cell redox homeostasis"/>
    <property type="evidence" value="ECO:0007669"/>
    <property type="project" value="TreeGrafter"/>
</dbReference>
<keyword evidence="6 18" id="KW-0812">Transmembrane</keyword>
<feature type="transmembrane region" description="Helical" evidence="18">
    <location>
        <begin position="286"/>
        <end position="316"/>
    </location>
</feature>
<proteinExistence type="inferred from homology"/>
<dbReference type="Pfam" id="PF11412">
    <property type="entry name" value="DsbD_N"/>
    <property type="match status" value="1"/>
</dbReference>
<evidence type="ECO:0000256" key="8">
    <source>
        <dbReference type="ARBA" id="ARBA00022748"/>
    </source>
</evidence>
<keyword evidence="8 18" id="KW-0201">Cytochrome c-type biogenesis</keyword>
<name>A0A6S7BM01_9BURK</name>
<accession>A0A6S7BM01</accession>
<dbReference type="PANTHER" id="PTHR32234">
    <property type="entry name" value="THIOL:DISULFIDE INTERCHANGE PROTEIN DSBD"/>
    <property type="match status" value="1"/>
</dbReference>
<feature type="compositionally biased region" description="Low complexity" evidence="19">
    <location>
        <begin position="207"/>
        <end position="217"/>
    </location>
</feature>
<evidence type="ECO:0000256" key="7">
    <source>
        <dbReference type="ARBA" id="ARBA00022729"/>
    </source>
</evidence>
<evidence type="ECO:0000256" key="2">
    <source>
        <dbReference type="ARBA" id="ARBA00007241"/>
    </source>
</evidence>
<dbReference type="GO" id="GO:0017004">
    <property type="term" value="P:cytochrome complex assembly"/>
    <property type="evidence" value="ECO:0007669"/>
    <property type="project" value="UniProtKB-UniRule"/>
</dbReference>
<comment type="subcellular location">
    <subcellularLocation>
        <location evidence="1 18">Cell inner membrane</location>
        <topology evidence="1 18">Multi-pass membrane protein</topology>
    </subcellularLocation>
</comment>
<evidence type="ECO:0000256" key="19">
    <source>
        <dbReference type="SAM" id="MobiDB-lite"/>
    </source>
</evidence>
<evidence type="ECO:0000256" key="5">
    <source>
        <dbReference type="ARBA" id="ARBA00022519"/>
    </source>
</evidence>
<feature type="transmembrane region" description="Helical" evidence="18">
    <location>
        <begin position="405"/>
        <end position="438"/>
    </location>
</feature>
<dbReference type="PROSITE" id="PS51352">
    <property type="entry name" value="THIOREDOXIN_2"/>
    <property type="match status" value="1"/>
</dbReference>
<feature type="transmembrane region" description="Helical" evidence="18">
    <location>
        <begin position="508"/>
        <end position="527"/>
    </location>
</feature>
<dbReference type="InterPro" id="IPR013766">
    <property type="entry name" value="Thioredoxin_domain"/>
</dbReference>
<feature type="transmembrane region" description="Helical" evidence="18">
    <location>
        <begin position="364"/>
        <end position="384"/>
    </location>
</feature>
<comment type="catalytic activity">
    <reaction evidence="16 18">
        <text>[protein]-dithiol + NAD(+) = [protein]-disulfide + NADH + H(+)</text>
        <dbReference type="Rhea" id="RHEA:18749"/>
        <dbReference type="Rhea" id="RHEA-COMP:10593"/>
        <dbReference type="Rhea" id="RHEA-COMP:10594"/>
        <dbReference type="ChEBI" id="CHEBI:15378"/>
        <dbReference type="ChEBI" id="CHEBI:29950"/>
        <dbReference type="ChEBI" id="CHEBI:50058"/>
        <dbReference type="ChEBI" id="CHEBI:57540"/>
        <dbReference type="ChEBI" id="CHEBI:57945"/>
        <dbReference type="EC" id="1.8.1.8"/>
    </reaction>
</comment>
<comment type="catalytic activity">
    <reaction evidence="17 18">
        <text>[protein]-dithiol + NADP(+) = [protein]-disulfide + NADPH + H(+)</text>
        <dbReference type="Rhea" id="RHEA:18753"/>
        <dbReference type="Rhea" id="RHEA-COMP:10593"/>
        <dbReference type="Rhea" id="RHEA-COMP:10594"/>
        <dbReference type="ChEBI" id="CHEBI:15378"/>
        <dbReference type="ChEBI" id="CHEBI:29950"/>
        <dbReference type="ChEBI" id="CHEBI:50058"/>
        <dbReference type="ChEBI" id="CHEBI:57783"/>
        <dbReference type="ChEBI" id="CHEBI:58349"/>
        <dbReference type="EC" id="1.8.1.8"/>
    </reaction>
</comment>
<evidence type="ECO:0000256" key="1">
    <source>
        <dbReference type="ARBA" id="ARBA00004429"/>
    </source>
</evidence>
<feature type="compositionally biased region" description="Low complexity" evidence="19">
    <location>
        <begin position="230"/>
        <end position="252"/>
    </location>
</feature>
<dbReference type="InterPro" id="IPR036929">
    <property type="entry name" value="DsbDN_sf"/>
</dbReference>
<feature type="region of interest" description="Disordered" evidence="19">
    <location>
        <begin position="207"/>
        <end position="257"/>
    </location>
</feature>
<dbReference type="AlphaFoldDB" id="A0A6S7BM01"/>
<keyword evidence="14 18" id="KW-1015">Disulfide bond</keyword>
<keyword evidence="9 18" id="KW-0249">Electron transport</keyword>
<dbReference type="CDD" id="cd02953">
    <property type="entry name" value="DsbDgamma"/>
    <property type="match status" value="1"/>
</dbReference>
<dbReference type="SUPFAM" id="SSF52833">
    <property type="entry name" value="Thioredoxin-like"/>
    <property type="match status" value="1"/>
</dbReference>
<dbReference type="Gene3D" id="3.40.30.10">
    <property type="entry name" value="Glutaredoxin"/>
    <property type="match status" value="1"/>
</dbReference>
<keyword evidence="7" id="KW-0732">Signal</keyword>
<keyword evidence="15 18" id="KW-0676">Redox-active center</keyword>
<evidence type="ECO:0000259" key="20">
    <source>
        <dbReference type="PROSITE" id="PS51352"/>
    </source>
</evidence>
<feature type="transmembrane region" description="Helical" evidence="18">
    <location>
        <begin position="539"/>
        <end position="559"/>
    </location>
</feature>
<dbReference type="GO" id="GO:0005886">
    <property type="term" value="C:plasma membrane"/>
    <property type="evidence" value="ECO:0007669"/>
    <property type="project" value="UniProtKB-SubCell"/>
</dbReference>
<evidence type="ECO:0000256" key="10">
    <source>
        <dbReference type="ARBA" id="ARBA00022989"/>
    </source>
</evidence>
<dbReference type="SUPFAM" id="SSF74863">
    <property type="entry name" value="Thiol:disulfide interchange protein DsbD, N-terminal domain (DsbD-alpha)"/>
    <property type="match status" value="1"/>
</dbReference>
<dbReference type="EC" id="1.8.1.8" evidence="18"/>
<keyword evidence="5 18" id="KW-0997">Cell inner membrane</keyword>
<evidence type="ECO:0000256" key="18">
    <source>
        <dbReference type="HAMAP-Rule" id="MF_00399"/>
    </source>
</evidence>
<dbReference type="InterPro" id="IPR028250">
    <property type="entry name" value="DsbDN"/>
</dbReference>
<evidence type="ECO:0000256" key="4">
    <source>
        <dbReference type="ARBA" id="ARBA00022475"/>
    </source>
</evidence>
<gene>
    <name evidence="21" type="primary">dsbD_1</name>
    <name evidence="18" type="synonym">dsbD</name>
    <name evidence="21" type="ORF">LMG28138_03949</name>
</gene>
<feature type="transmembrane region" description="Helical" evidence="18">
    <location>
        <begin position="484"/>
        <end position="502"/>
    </location>
</feature>
<dbReference type="HAMAP" id="MF_00399">
    <property type="entry name" value="DbsD"/>
    <property type="match status" value="1"/>
</dbReference>
<keyword evidence="4 18" id="KW-1003">Cell membrane</keyword>
<dbReference type="GO" id="GO:0009055">
    <property type="term" value="F:electron transfer activity"/>
    <property type="evidence" value="ECO:0007669"/>
    <property type="project" value="UniProtKB-UniRule"/>
</dbReference>
<comment type="similarity">
    <text evidence="2 18">Belongs to the thioredoxin family. DsbD subfamily.</text>
</comment>
<keyword evidence="10 18" id="KW-1133">Transmembrane helix</keyword>
<dbReference type="Gene3D" id="2.60.40.1250">
    <property type="entry name" value="Thiol:disulfide interchange protein DsbD, N-terminal domain"/>
    <property type="match status" value="1"/>
</dbReference>
<protein>
    <recommendedName>
        <fullName evidence="18">Thiol:disulfide interchange protein DsbD</fullName>
        <ecNumber evidence="18">1.8.1.8</ecNumber>
    </recommendedName>
    <alternativeName>
        <fullName evidence="18">Protein-disulfide reductase</fullName>
        <shortName evidence="18">Disulfide reductase</shortName>
    </alternativeName>
</protein>
<dbReference type="PROSITE" id="PS00194">
    <property type="entry name" value="THIOREDOXIN_1"/>
    <property type="match status" value="1"/>
</dbReference>
<evidence type="ECO:0000256" key="16">
    <source>
        <dbReference type="ARBA" id="ARBA00047388"/>
    </source>
</evidence>
<dbReference type="Pfam" id="PF02683">
    <property type="entry name" value="DsbD_TM"/>
    <property type="match status" value="1"/>
</dbReference>
<keyword evidence="3 18" id="KW-0813">Transport</keyword>
<dbReference type="Pfam" id="PF13098">
    <property type="entry name" value="Thioredoxin_2"/>
    <property type="match status" value="1"/>
</dbReference>
<reference evidence="21 22" key="1">
    <citation type="submission" date="2020-04" db="EMBL/GenBank/DDBJ databases">
        <authorList>
            <person name="De Canck E."/>
        </authorList>
    </citation>
    <scope>NUCLEOTIDE SEQUENCE [LARGE SCALE GENOMIC DNA]</scope>
    <source>
        <strain evidence="21 22">LMG 28138</strain>
    </source>
</reference>
<evidence type="ECO:0000256" key="14">
    <source>
        <dbReference type="ARBA" id="ARBA00023157"/>
    </source>
</evidence>
<feature type="transmembrane region" description="Helical" evidence="18">
    <location>
        <begin position="328"/>
        <end position="352"/>
    </location>
</feature>
<evidence type="ECO:0000256" key="9">
    <source>
        <dbReference type="ARBA" id="ARBA00022982"/>
    </source>
</evidence>
<feature type="transmembrane region" description="Helical" evidence="18">
    <location>
        <begin position="444"/>
        <end position="472"/>
    </location>
</feature>
<evidence type="ECO:0000313" key="22">
    <source>
        <dbReference type="Proteomes" id="UP000494115"/>
    </source>
</evidence>
<evidence type="ECO:0000256" key="12">
    <source>
        <dbReference type="ARBA" id="ARBA00023027"/>
    </source>
</evidence>
<evidence type="ECO:0000256" key="11">
    <source>
        <dbReference type="ARBA" id="ARBA00023002"/>
    </source>
</evidence>
<dbReference type="GO" id="GO:0047134">
    <property type="term" value="F:protein-disulfide reductase [NAD(P)H] activity"/>
    <property type="evidence" value="ECO:0007669"/>
    <property type="project" value="UniProtKB-UniRule"/>
</dbReference>
<dbReference type="InterPro" id="IPR035671">
    <property type="entry name" value="DsbD_gamma"/>
</dbReference>
<feature type="disulfide bond" description="Redox-active" evidence="18">
    <location>
        <begin position="303"/>
        <end position="425"/>
    </location>
</feature>
<sequence length="722" mass="75127">MFDQRWYDPVRSRMTRVRRFARADFVDERSPRRAEPVTMSIAPQMEPPLLSMVKDFCTRFLAVLILGLSFMASGMVGSAHADDFLDPEVAFKFTSEEQPGAVDIHFAIAKGYYLYRERFAFEVSGATAKLGDAVFPASQSHFDPTLEKTVETYRGDIVIHVPVVNAAAPFDLVVTSQGCADAGICYPPIQHKVHVAGAVFQAAPTSSTSLSAQSDSTPLAPDADDTARGANASPAVQAPAAGTNAGTGTDAALQSGAAPSSASSLQDALQTEGTAERLLAGHSWPYALGAFFLIGIGLSLLPCSWPMVPILASIIVGQGAQTTRSRGFVLAIAYVLGSACVYAILGVAAGLAGASLAAWLQNPWVLGAFGLLLVAFALSMFGLYELQMPAAWQSRVDGAARRASGGQLAGVFVMGALSALVVGACMTAPLFAVLAYIAQTGNAAFGGAALFAMALGIGVPLLVVGAGAGALLPRAGTWMESVRRVFGMLLLGVALYIVYPVLPNWVTMLAIALWALIAASLLGTFESAPPVKGATGWRIGRGAGLVLTALAIIQLVGVAGGSRDPLAPLGVFTSGGSGANGTGSGAATANAATLAFAPVATSAALDIAVSTAQRPSMLDFYADWCVSCREMEKFTFSDPRVHARLVQLQLLRADVTANNADDQALLKRFSLFGPPGIIFFDRQGSEVKALRVVGFQSADVFLRSLDRAFGPAPKPGDPAKAT</sequence>
<feature type="disulfide bond" description="Redox-active" evidence="18">
    <location>
        <begin position="625"/>
        <end position="628"/>
    </location>
</feature>
<evidence type="ECO:0000256" key="6">
    <source>
        <dbReference type="ARBA" id="ARBA00022692"/>
    </source>
</evidence>
<evidence type="ECO:0000256" key="15">
    <source>
        <dbReference type="ARBA" id="ARBA00023284"/>
    </source>
</evidence>
<dbReference type="PANTHER" id="PTHR32234:SF0">
    <property type="entry name" value="THIOL:DISULFIDE INTERCHANGE PROTEIN DSBD"/>
    <property type="match status" value="1"/>
</dbReference>
<dbReference type="InterPro" id="IPR017937">
    <property type="entry name" value="Thioredoxin_CS"/>
</dbReference>
<comment type="function">
    <text evidence="18">Required to facilitate the formation of correct disulfide bonds in some periplasmic proteins and for the assembly of the periplasmic c-type cytochromes. Acts by transferring electrons from cytoplasmic thioredoxin to the periplasm. This transfer involves a cascade of disulfide bond formation and reduction steps.</text>
</comment>
<dbReference type="EMBL" id="CADIKM010000022">
    <property type="protein sequence ID" value="CAB3795820.1"/>
    <property type="molecule type" value="Genomic_DNA"/>
</dbReference>
<evidence type="ECO:0000256" key="3">
    <source>
        <dbReference type="ARBA" id="ARBA00022448"/>
    </source>
</evidence>
<dbReference type="InterPro" id="IPR003834">
    <property type="entry name" value="Cyt_c_assmbl_TM_dom"/>
</dbReference>
<keyword evidence="11 18" id="KW-0560">Oxidoreductase</keyword>
<evidence type="ECO:0000256" key="13">
    <source>
        <dbReference type="ARBA" id="ARBA00023136"/>
    </source>
</evidence>
<feature type="disulfide bond" description="Redox-active" evidence="18">
    <location>
        <begin position="179"/>
        <end position="185"/>
    </location>
</feature>
<organism evidence="21 22">
    <name type="scientific">Pararobbsia alpina</name>
    <dbReference type="NCBI Taxonomy" id="621374"/>
    <lineage>
        <taxon>Bacteria</taxon>
        <taxon>Pseudomonadati</taxon>
        <taxon>Pseudomonadota</taxon>
        <taxon>Betaproteobacteria</taxon>
        <taxon>Burkholderiales</taxon>
        <taxon>Burkholderiaceae</taxon>
        <taxon>Pararobbsia</taxon>
    </lineage>
</organism>
<dbReference type="InterPro" id="IPR036249">
    <property type="entry name" value="Thioredoxin-like_sf"/>
</dbReference>
<evidence type="ECO:0000256" key="17">
    <source>
        <dbReference type="ARBA" id="ARBA00047804"/>
    </source>
</evidence>